<sequence>MGRHRQTDASQGTTMEQYSTPVAQPQQLAGLEGSGDAAGAPLSAGELSRAELPVAIQDSQVALEGKIETVAVEVNLLRVDLSKVLEKGKVAEGSIVELQSEKGTLWTQMAQATSTVGRLEDAEGRSRWNNVRLLGFPEHAEGSAVESFVENWIKDVLQLAGLSRVFFVECAHRALVAPLWPGAPL</sequence>
<dbReference type="Gene3D" id="3.30.70.1820">
    <property type="entry name" value="L1 transposable element, RRM domain"/>
    <property type="match status" value="1"/>
</dbReference>
<keyword evidence="2" id="KW-1185">Reference proteome</keyword>
<proteinExistence type="predicted"/>
<evidence type="ECO:0000313" key="1">
    <source>
        <dbReference type="EMBL" id="KAJ1146641.1"/>
    </source>
</evidence>
<reference evidence="1" key="1">
    <citation type="journal article" date="2022" name="bioRxiv">
        <title>Sequencing and chromosome-scale assembly of the giantPleurodeles waltlgenome.</title>
        <authorList>
            <person name="Brown T."/>
            <person name="Elewa A."/>
            <person name="Iarovenko S."/>
            <person name="Subramanian E."/>
            <person name="Araus A.J."/>
            <person name="Petzold A."/>
            <person name="Susuki M."/>
            <person name="Suzuki K.-i.T."/>
            <person name="Hayashi T."/>
            <person name="Toyoda A."/>
            <person name="Oliveira C."/>
            <person name="Osipova E."/>
            <person name="Leigh N.D."/>
            <person name="Simon A."/>
            <person name="Yun M.H."/>
        </authorList>
    </citation>
    <scope>NUCLEOTIDE SEQUENCE</scope>
    <source>
        <strain evidence="1">20211129_DDA</strain>
        <tissue evidence="1">Liver</tissue>
    </source>
</reference>
<dbReference type="Proteomes" id="UP001066276">
    <property type="component" value="Chromosome 6"/>
</dbReference>
<dbReference type="EMBL" id="JANPWB010000010">
    <property type="protein sequence ID" value="KAJ1146641.1"/>
    <property type="molecule type" value="Genomic_DNA"/>
</dbReference>
<protein>
    <submittedName>
        <fullName evidence="1">Uncharacterized protein</fullName>
    </submittedName>
</protein>
<evidence type="ECO:0000313" key="2">
    <source>
        <dbReference type="Proteomes" id="UP001066276"/>
    </source>
</evidence>
<accession>A0AAV7R247</accession>
<dbReference type="AlphaFoldDB" id="A0AAV7R247"/>
<organism evidence="1 2">
    <name type="scientific">Pleurodeles waltl</name>
    <name type="common">Iberian ribbed newt</name>
    <dbReference type="NCBI Taxonomy" id="8319"/>
    <lineage>
        <taxon>Eukaryota</taxon>
        <taxon>Metazoa</taxon>
        <taxon>Chordata</taxon>
        <taxon>Craniata</taxon>
        <taxon>Vertebrata</taxon>
        <taxon>Euteleostomi</taxon>
        <taxon>Amphibia</taxon>
        <taxon>Batrachia</taxon>
        <taxon>Caudata</taxon>
        <taxon>Salamandroidea</taxon>
        <taxon>Salamandridae</taxon>
        <taxon>Pleurodelinae</taxon>
        <taxon>Pleurodeles</taxon>
    </lineage>
</organism>
<name>A0AAV7R247_PLEWA</name>
<comment type="caution">
    <text evidence="1">The sequence shown here is derived from an EMBL/GenBank/DDBJ whole genome shotgun (WGS) entry which is preliminary data.</text>
</comment>
<gene>
    <name evidence="1" type="ORF">NDU88_012905</name>
</gene>